<proteinExistence type="predicted"/>
<dbReference type="InterPro" id="IPR011009">
    <property type="entry name" value="Kinase-like_dom_sf"/>
</dbReference>
<evidence type="ECO:0000313" key="10">
    <source>
        <dbReference type="Proteomes" id="UP000030745"/>
    </source>
</evidence>
<evidence type="ECO:0000256" key="4">
    <source>
        <dbReference type="ARBA" id="ARBA00022777"/>
    </source>
</evidence>
<gene>
    <name evidence="9" type="ORF">SPRG_03560</name>
</gene>
<organism evidence="9 10">
    <name type="scientific">Saprolegnia parasitica (strain CBS 223.65)</name>
    <dbReference type="NCBI Taxonomy" id="695850"/>
    <lineage>
        <taxon>Eukaryota</taxon>
        <taxon>Sar</taxon>
        <taxon>Stramenopiles</taxon>
        <taxon>Oomycota</taxon>
        <taxon>Saprolegniomycetes</taxon>
        <taxon>Saprolegniales</taxon>
        <taxon>Saprolegniaceae</taxon>
        <taxon>Saprolegnia</taxon>
    </lineage>
</organism>
<protein>
    <recommendedName>
        <fullName evidence="8">Protein kinase domain-containing protein</fullName>
    </recommendedName>
</protein>
<feature type="region of interest" description="Disordered" evidence="7">
    <location>
        <begin position="1"/>
        <end position="25"/>
    </location>
</feature>
<sequence>MTIKETQGVHPSVNATERRAPLSATSTRATSRLKLKDFAFVEEIARGSKCVVYAAVHTPSATIVAIKAVPLTAVETLGGTANFRREFESQYRVRGGNVVAAYGWLLDSDHAYIVQELLCFLHLLRGFPSPDFY</sequence>
<dbReference type="RefSeq" id="XP_012197530.1">
    <property type="nucleotide sequence ID" value="XM_012342140.1"/>
</dbReference>
<evidence type="ECO:0000313" key="9">
    <source>
        <dbReference type="EMBL" id="KDO31640.1"/>
    </source>
</evidence>
<keyword evidence="4" id="KW-0418">Kinase</keyword>
<feature type="domain" description="Protein kinase" evidence="8">
    <location>
        <begin position="38"/>
        <end position="133"/>
    </location>
</feature>
<feature type="binding site" evidence="6">
    <location>
        <position position="67"/>
    </location>
    <ligand>
        <name>ATP</name>
        <dbReference type="ChEBI" id="CHEBI:30616"/>
    </ligand>
</feature>
<evidence type="ECO:0000259" key="8">
    <source>
        <dbReference type="PROSITE" id="PS50011"/>
    </source>
</evidence>
<evidence type="ECO:0000256" key="2">
    <source>
        <dbReference type="ARBA" id="ARBA00022679"/>
    </source>
</evidence>
<accession>A0A067CQX8</accession>
<evidence type="ECO:0000256" key="5">
    <source>
        <dbReference type="ARBA" id="ARBA00022840"/>
    </source>
</evidence>
<keyword evidence="5 6" id="KW-0067">ATP-binding</keyword>
<dbReference type="AlphaFoldDB" id="A0A067CQX8"/>
<evidence type="ECO:0000256" key="6">
    <source>
        <dbReference type="PIRSR" id="PIRSR630616-2"/>
    </source>
</evidence>
<evidence type="ECO:0000256" key="3">
    <source>
        <dbReference type="ARBA" id="ARBA00022741"/>
    </source>
</evidence>
<dbReference type="EMBL" id="KK583197">
    <property type="protein sequence ID" value="KDO31640.1"/>
    <property type="molecule type" value="Genomic_DNA"/>
</dbReference>
<dbReference type="PANTHER" id="PTHR24350">
    <property type="entry name" value="SERINE/THREONINE-PROTEIN KINASE IAL-RELATED"/>
    <property type="match status" value="1"/>
</dbReference>
<evidence type="ECO:0000256" key="7">
    <source>
        <dbReference type="SAM" id="MobiDB-lite"/>
    </source>
</evidence>
<keyword evidence="2" id="KW-0808">Transferase</keyword>
<dbReference type="InterPro" id="IPR000719">
    <property type="entry name" value="Prot_kinase_dom"/>
</dbReference>
<dbReference type="Gene3D" id="3.30.200.20">
    <property type="entry name" value="Phosphorylase Kinase, domain 1"/>
    <property type="match status" value="1"/>
</dbReference>
<keyword evidence="10" id="KW-1185">Reference proteome</keyword>
<dbReference type="GO" id="GO:0005524">
    <property type="term" value="F:ATP binding"/>
    <property type="evidence" value="ECO:0007669"/>
    <property type="project" value="UniProtKB-KW"/>
</dbReference>
<dbReference type="SUPFAM" id="SSF56112">
    <property type="entry name" value="Protein kinase-like (PK-like)"/>
    <property type="match status" value="1"/>
</dbReference>
<keyword evidence="3 6" id="KW-0547">Nucleotide-binding</keyword>
<dbReference type="KEGG" id="spar:SPRG_03560"/>
<dbReference type="GO" id="GO:0004674">
    <property type="term" value="F:protein serine/threonine kinase activity"/>
    <property type="evidence" value="ECO:0007669"/>
    <property type="project" value="UniProtKB-KW"/>
</dbReference>
<dbReference type="PROSITE" id="PS50011">
    <property type="entry name" value="PROTEIN_KINASE_DOM"/>
    <property type="match status" value="1"/>
</dbReference>
<reference evidence="9 10" key="1">
    <citation type="journal article" date="2013" name="PLoS Genet.">
        <title>Distinctive expansion of potential virulence genes in the genome of the oomycete fish pathogen Saprolegnia parasitica.</title>
        <authorList>
            <person name="Jiang R.H."/>
            <person name="de Bruijn I."/>
            <person name="Haas B.J."/>
            <person name="Belmonte R."/>
            <person name="Lobach L."/>
            <person name="Christie J."/>
            <person name="van den Ackerveken G."/>
            <person name="Bottin A."/>
            <person name="Bulone V."/>
            <person name="Diaz-Moreno S.M."/>
            <person name="Dumas B."/>
            <person name="Fan L."/>
            <person name="Gaulin E."/>
            <person name="Govers F."/>
            <person name="Grenville-Briggs L.J."/>
            <person name="Horner N.R."/>
            <person name="Levin J.Z."/>
            <person name="Mammella M."/>
            <person name="Meijer H.J."/>
            <person name="Morris P."/>
            <person name="Nusbaum C."/>
            <person name="Oome S."/>
            <person name="Phillips A.J."/>
            <person name="van Rooyen D."/>
            <person name="Rzeszutek E."/>
            <person name="Saraiva M."/>
            <person name="Secombes C.J."/>
            <person name="Seidl M.F."/>
            <person name="Snel B."/>
            <person name="Stassen J.H."/>
            <person name="Sykes S."/>
            <person name="Tripathy S."/>
            <person name="van den Berg H."/>
            <person name="Vega-Arreguin J.C."/>
            <person name="Wawra S."/>
            <person name="Young S.K."/>
            <person name="Zeng Q."/>
            <person name="Dieguez-Uribeondo J."/>
            <person name="Russ C."/>
            <person name="Tyler B.M."/>
            <person name="van West P."/>
        </authorList>
    </citation>
    <scope>NUCLEOTIDE SEQUENCE [LARGE SCALE GENOMIC DNA]</scope>
    <source>
        <strain evidence="9 10">CBS 223.65</strain>
    </source>
</reference>
<dbReference type="VEuPathDB" id="FungiDB:SPRG_03560"/>
<dbReference type="GeneID" id="24126054"/>
<name>A0A067CQX8_SAPPC</name>
<evidence type="ECO:0000256" key="1">
    <source>
        <dbReference type="ARBA" id="ARBA00022527"/>
    </source>
</evidence>
<dbReference type="InterPro" id="IPR030616">
    <property type="entry name" value="Aur-like"/>
</dbReference>
<keyword evidence="1" id="KW-0723">Serine/threonine-protein kinase</keyword>
<dbReference type="Proteomes" id="UP000030745">
    <property type="component" value="Unassembled WGS sequence"/>
</dbReference>